<gene>
    <name evidence="1" type="ORF">Athens101428_632</name>
</gene>
<dbReference type="Proteomes" id="UP000316495">
    <property type="component" value="Unassembled WGS sequence"/>
</dbReference>
<accession>A0A554LL47</accession>
<dbReference type="EMBL" id="VMGN01000039">
    <property type="protein sequence ID" value="TSC93591.1"/>
    <property type="molecule type" value="Genomic_DNA"/>
</dbReference>
<proteinExistence type="predicted"/>
<comment type="caution">
    <text evidence="1">The sequence shown here is derived from an EMBL/GenBank/DDBJ whole genome shotgun (WGS) entry which is preliminary data.</text>
</comment>
<reference evidence="1 2" key="1">
    <citation type="submission" date="2017-07" db="EMBL/GenBank/DDBJ databases">
        <title>Mechanisms for carbon and nitrogen cycling indicate functional differentiation within the Candidate Phyla Radiation.</title>
        <authorList>
            <person name="Danczak R.E."/>
            <person name="Johnston M.D."/>
            <person name="Kenah C."/>
            <person name="Slattery M."/>
            <person name="Wrighton K.C."/>
            <person name="Wilkins M.J."/>
        </authorList>
    </citation>
    <scope>NUCLEOTIDE SEQUENCE [LARGE SCALE GENOMIC DNA]</scope>
    <source>
        <strain evidence="1">Athens1014_28</strain>
    </source>
</reference>
<protein>
    <submittedName>
        <fullName evidence="1">Uncharacterized protein</fullName>
    </submittedName>
</protein>
<evidence type="ECO:0000313" key="2">
    <source>
        <dbReference type="Proteomes" id="UP000316495"/>
    </source>
</evidence>
<sequence length="75" mass="8794">MEFCDHFIAPKEIFSALFLALTHVRTLREIGEKDLLEEEIRRAKQLAYRLRKYPFPMIINDSGEVHFLAKTVICA</sequence>
<evidence type="ECO:0000313" key="1">
    <source>
        <dbReference type="EMBL" id="TSC93591.1"/>
    </source>
</evidence>
<name>A0A554LL47_9BACT</name>
<organism evidence="1 2">
    <name type="scientific">Candidatus Berkelbacteria bacterium Athens1014_28</name>
    <dbReference type="NCBI Taxonomy" id="2017145"/>
    <lineage>
        <taxon>Bacteria</taxon>
        <taxon>Candidatus Berkelbacteria</taxon>
    </lineage>
</organism>
<dbReference type="AlphaFoldDB" id="A0A554LL47"/>